<dbReference type="PANTHER" id="PTHR10655">
    <property type="entry name" value="LYSOPHOSPHOLIPASE-RELATED"/>
    <property type="match status" value="1"/>
</dbReference>
<dbReference type="OrthoDB" id="437457at2759"/>
<accession>A0A0C9WE63</accession>
<reference evidence="4 5" key="1">
    <citation type="submission" date="2014-04" db="EMBL/GenBank/DDBJ databases">
        <title>Evolutionary Origins and Diversification of the Mycorrhizal Mutualists.</title>
        <authorList>
            <consortium name="DOE Joint Genome Institute"/>
            <consortium name="Mycorrhizal Genomics Consortium"/>
            <person name="Kohler A."/>
            <person name="Kuo A."/>
            <person name="Nagy L.G."/>
            <person name="Floudas D."/>
            <person name="Copeland A."/>
            <person name="Barry K.W."/>
            <person name="Cichocki N."/>
            <person name="Veneault-Fourrey C."/>
            <person name="LaButti K."/>
            <person name="Lindquist E.A."/>
            <person name="Lipzen A."/>
            <person name="Lundell T."/>
            <person name="Morin E."/>
            <person name="Murat C."/>
            <person name="Riley R."/>
            <person name="Ohm R."/>
            <person name="Sun H."/>
            <person name="Tunlid A."/>
            <person name="Henrissat B."/>
            <person name="Grigoriev I.V."/>
            <person name="Hibbett D.S."/>
            <person name="Martin F."/>
        </authorList>
    </citation>
    <scope>NUCLEOTIDE SEQUENCE [LARGE SCALE GENOMIC DNA]</scope>
    <source>
        <strain evidence="4 5">MD-312</strain>
    </source>
</reference>
<organism evidence="4 5">
    <name type="scientific">Hydnomerulius pinastri MD-312</name>
    <dbReference type="NCBI Taxonomy" id="994086"/>
    <lineage>
        <taxon>Eukaryota</taxon>
        <taxon>Fungi</taxon>
        <taxon>Dikarya</taxon>
        <taxon>Basidiomycota</taxon>
        <taxon>Agaricomycotina</taxon>
        <taxon>Agaricomycetes</taxon>
        <taxon>Agaricomycetidae</taxon>
        <taxon>Boletales</taxon>
        <taxon>Boletales incertae sedis</taxon>
        <taxon>Leucogyrophana</taxon>
    </lineage>
</organism>
<dbReference type="Pfam" id="PF02230">
    <property type="entry name" value="Abhydrolase_2"/>
    <property type="match status" value="1"/>
</dbReference>
<dbReference type="InterPro" id="IPR003140">
    <property type="entry name" value="PLipase/COase/thioEstase"/>
</dbReference>
<dbReference type="InterPro" id="IPR050565">
    <property type="entry name" value="LYPA1-2/EST-like"/>
</dbReference>
<feature type="compositionally biased region" description="Basic and acidic residues" evidence="2">
    <location>
        <begin position="1"/>
        <end position="10"/>
    </location>
</feature>
<evidence type="ECO:0000313" key="4">
    <source>
        <dbReference type="EMBL" id="KIJ63641.1"/>
    </source>
</evidence>
<sequence length="288" mass="31902">MTDIHLREDSSGSSSPRTKKTPTTSNIPLTFTYTPSDDGTDENLLILLHGLGDTHVPFAKLGRSLNLPQTAVLSLRAPEQIPFLYEQAYQWYTSFDLLGELIDRPNPTPALNVMSAVLTHLTKDCAWPPNRIHLFGFAQGGSVAVESALAWWRQELVGVKMQPKIEAAEKQREEASEKAEEIQSPRALGSITTISGPLLSYPTLDTPCPTPLLIFHRGTLAKGTFTAFSKAFTRVQEIVKSGGKQGQGEESMPRSKDEWEPVMRFWSKVLGRRMGERLYEVMTGTGTV</sequence>
<keyword evidence="5" id="KW-1185">Reference proteome</keyword>
<dbReference type="InterPro" id="IPR029058">
    <property type="entry name" value="AB_hydrolase_fold"/>
</dbReference>
<feature type="compositionally biased region" description="Low complexity" evidence="2">
    <location>
        <begin position="11"/>
        <end position="25"/>
    </location>
</feature>
<dbReference type="EMBL" id="KN839850">
    <property type="protein sequence ID" value="KIJ63641.1"/>
    <property type="molecule type" value="Genomic_DNA"/>
</dbReference>
<evidence type="ECO:0000256" key="1">
    <source>
        <dbReference type="ARBA" id="ARBA00006499"/>
    </source>
</evidence>
<dbReference type="GO" id="GO:0008474">
    <property type="term" value="F:palmitoyl-(protein) hydrolase activity"/>
    <property type="evidence" value="ECO:0007669"/>
    <property type="project" value="TreeGrafter"/>
</dbReference>
<dbReference type="SUPFAM" id="SSF53474">
    <property type="entry name" value="alpha/beta-Hydrolases"/>
    <property type="match status" value="1"/>
</dbReference>
<dbReference type="AlphaFoldDB" id="A0A0C9WE63"/>
<protein>
    <recommendedName>
        <fullName evidence="3">Phospholipase/carboxylesterase/thioesterase domain-containing protein</fullName>
    </recommendedName>
</protein>
<gene>
    <name evidence="4" type="ORF">HYDPIDRAFT_113137</name>
</gene>
<dbReference type="Proteomes" id="UP000053820">
    <property type="component" value="Unassembled WGS sequence"/>
</dbReference>
<feature type="region of interest" description="Disordered" evidence="2">
    <location>
        <begin position="1"/>
        <end position="32"/>
    </location>
</feature>
<dbReference type="Gene3D" id="3.40.50.1820">
    <property type="entry name" value="alpha/beta hydrolase"/>
    <property type="match status" value="1"/>
</dbReference>
<comment type="similarity">
    <text evidence="1">Belongs to the AB hydrolase superfamily. AB hydrolase 2 family.</text>
</comment>
<dbReference type="PANTHER" id="PTHR10655:SF67">
    <property type="entry name" value="PHOSPHOLIPASE_CARBOXYLESTERASE SUPERFAMILY (AFU_ORTHOLOGUE AFUA_5G09340)"/>
    <property type="match status" value="1"/>
</dbReference>
<evidence type="ECO:0000313" key="5">
    <source>
        <dbReference type="Proteomes" id="UP000053820"/>
    </source>
</evidence>
<dbReference type="GO" id="GO:0005737">
    <property type="term" value="C:cytoplasm"/>
    <property type="evidence" value="ECO:0007669"/>
    <property type="project" value="TreeGrafter"/>
</dbReference>
<dbReference type="HOGENOM" id="CLU_062889_0_0_1"/>
<dbReference type="GO" id="GO:0052689">
    <property type="term" value="F:carboxylic ester hydrolase activity"/>
    <property type="evidence" value="ECO:0007669"/>
    <property type="project" value="TreeGrafter"/>
</dbReference>
<feature type="domain" description="Phospholipase/carboxylesterase/thioesterase" evidence="3">
    <location>
        <begin position="39"/>
        <end position="151"/>
    </location>
</feature>
<name>A0A0C9WE63_9AGAM</name>
<proteinExistence type="inferred from homology"/>
<evidence type="ECO:0000259" key="3">
    <source>
        <dbReference type="Pfam" id="PF02230"/>
    </source>
</evidence>
<evidence type="ECO:0000256" key="2">
    <source>
        <dbReference type="SAM" id="MobiDB-lite"/>
    </source>
</evidence>